<evidence type="ECO:0000313" key="10">
    <source>
        <dbReference type="Proteomes" id="UP000009236"/>
    </source>
</evidence>
<dbReference type="NCBIfam" id="TIGR00071">
    <property type="entry name" value="hisT_truA"/>
    <property type="match status" value="1"/>
</dbReference>
<dbReference type="HAMAP" id="MF_00171">
    <property type="entry name" value="TruA"/>
    <property type="match status" value="1"/>
</dbReference>
<dbReference type="PANTHER" id="PTHR11142">
    <property type="entry name" value="PSEUDOURIDYLATE SYNTHASE"/>
    <property type="match status" value="1"/>
</dbReference>
<dbReference type="InterPro" id="IPR020095">
    <property type="entry name" value="PsdUridine_synth_TruA_C"/>
</dbReference>
<dbReference type="Gene3D" id="3.30.70.660">
    <property type="entry name" value="Pseudouridine synthase I, catalytic domain, C-terminal subdomain"/>
    <property type="match status" value="1"/>
</dbReference>
<comment type="subunit">
    <text evidence="4">Homodimer.</text>
</comment>
<dbReference type="CDD" id="cd02570">
    <property type="entry name" value="PseudoU_synth_EcTruA"/>
    <property type="match status" value="1"/>
</dbReference>
<dbReference type="EC" id="5.4.99.12" evidence="4"/>
<dbReference type="Pfam" id="PF01416">
    <property type="entry name" value="PseudoU_synth_1"/>
    <property type="match status" value="1"/>
</dbReference>
<dbReference type="GO" id="GO:0031119">
    <property type="term" value="P:tRNA pseudouridine synthesis"/>
    <property type="evidence" value="ECO:0007669"/>
    <property type="project" value="UniProtKB-UniRule"/>
</dbReference>
<comment type="function">
    <text evidence="4">Formation of pseudouridine at positions 38, 39 and 40 in the anticodon stem and loop of transfer RNAs.</text>
</comment>
<keyword evidence="2 4" id="KW-0819">tRNA processing</keyword>
<reference evidence="9 10" key="1">
    <citation type="submission" date="2011-05" db="EMBL/GenBank/DDBJ databases">
        <title>Complete sequence of Isoptericola variabilis 225.</title>
        <authorList>
            <consortium name="US DOE Joint Genome Institute"/>
            <person name="Lucas S."/>
            <person name="Han J."/>
            <person name="Lapidus A."/>
            <person name="Cheng J.-F."/>
            <person name="Goodwin L."/>
            <person name="Pitluck S."/>
            <person name="Peters L."/>
            <person name="Mikhailova N."/>
            <person name="Zeytun A."/>
            <person name="Han C."/>
            <person name="Tapia R."/>
            <person name="Land M."/>
            <person name="Hauser L."/>
            <person name="Kyrpides N."/>
            <person name="Ivanova N."/>
            <person name="Pagani I."/>
            <person name="Siebers A."/>
            <person name="Allgaier M."/>
            <person name="Thelen M."/>
            <person name="Hugenholtz P."/>
            <person name="Gladden J."/>
            <person name="Woyke T."/>
        </authorList>
    </citation>
    <scope>NUCLEOTIDE SEQUENCE [LARGE SCALE GENOMIC DNA]</scope>
    <source>
        <strain evidence="10">225</strain>
    </source>
</reference>
<dbReference type="Proteomes" id="UP000009236">
    <property type="component" value="Chromosome"/>
</dbReference>
<dbReference type="RefSeq" id="WP_013837867.1">
    <property type="nucleotide sequence ID" value="NC_015588.1"/>
</dbReference>
<dbReference type="KEGG" id="iva:Isova_0688"/>
<dbReference type="AlphaFoldDB" id="F6FWD1"/>
<comment type="caution">
    <text evidence="4">Lacks conserved residue(s) required for the propagation of feature annotation.</text>
</comment>
<dbReference type="GO" id="GO:0160147">
    <property type="term" value="F:tRNA pseudouridine(38-40) synthase activity"/>
    <property type="evidence" value="ECO:0007669"/>
    <property type="project" value="UniProtKB-EC"/>
</dbReference>
<dbReference type="PIRSF" id="PIRSF001430">
    <property type="entry name" value="tRNA_psdUrid_synth"/>
    <property type="match status" value="1"/>
</dbReference>
<keyword evidence="10" id="KW-1185">Reference proteome</keyword>
<organism evidence="10">
    <name type="scientific">Isoptericola variabilis (strain 225)</name>
    <dbReference type="NCBI Taxonomy" id="743718"/>
    <lineage>
        <taxon>Bacteria</taxon>
        <taxon>Bacillati</taxon>
        <taxon>Actinomycetota</taxon>
        <taxon>Actinomycetes</taxon>
        <taxon>Micrococcales</taxon>
        <taxon>Promicromonosporaceae</taxon>
        <taxon>Isoptericola</taxon>
    </lineage>
</organism>
<evidence type="ECO:0000256" key="3">
    <source>
        <dbReference type="ARBA" id="ARBA00023235"/>
    </source>
</evidence>
<feature type="active site" description="Nucleophile" evidence="4 5">
    <location>
        <position position="77"/>
    </location>
</feature>
<evidence type="ECO:0000256" key="5">
    <source>
        <dbReference type="PIRSR" id="PIRSR001430-1"/>
    </source>
</evidence>
<dbReference type="Gene3D" id="3.30.70.580">
    <property type="entry name" value="Pseudouridine synthase I, catalytic domain, N-terminal subdomain"/>
    <property type="match status" value="1"/>
</dbReference>
<dbReference type="InterPro" id="IPR020103">
    <property type="entry name" value="PsdUridine_synth_cat_dom_sf"/>
</dbReference>
<evidence type="ECO:0000256" key="2">
    <source>
        <dbReference type="ARBA" id="ARBA00022694"/>
    </source>
</evidence>
<dbReference type="PANTHER" id="PTHR11142:SF0">
    <property type="entry name" value="TRNA PSEUDOURIDINE SYNTHASE-LIKE 1"/>
    <property type="match status" value="1"/>
</dbReference>
<evidence type="ECO:0000259" key="8">
    <source>
        <dbReference type="Pfam" id="PF01416"/>
    </source>
</evidence>
<name>F6FWD1_ISOV2</name>
<evidence type="ECO:0000313" key="9">
    <source>
        <dbReference type="EMBL" id="AEG43475.1"/>
    </source>
</evidence>
<dbReference type="eggNOG" id="COG0101">
    <property type="taxonomic scope" value="Bacteria"/>
</dbReference>
<evidence type="ECO:0000256" key="7">
    <source>
        <dbReference type="RuleBase" id="RU003792"/>
    </source>
</evidence>
<keyword evidence="3 4" id="KW-0413">Isomerase</keyword>
<dbReference type="EMBL" id="CP002810">
    <property type="protein sequence ID" value="AEG43475.1"/>
    <property type="molecule type" value="Genomic_DNA"/>
</dbReference>
<feature type="binding site" evidence="4 6">
    <location>
        <position position="146"/>
    </location>
    <ligand>
        <name>substrate</name>
    </ligand>
</feature>
<dbReference type="InterPro" id="IPR020094">
    <property type="entry name" value="TruA/RsuA/RluB/E/F_N"/>
</dbReference>
<dbReference type="SUPFAM" id="SSF55120">
    <property type="entry name" value="Pseudouridine synthase"/>
    <property type="match status" value="1"/>
</dbReference>
<evidence type="ECO:0000256" key="6">
    <source>
        <dbReference type="PIRSR" id="PIRSR001430-2"/>
    </source>
</evidence>
<dbReference type="STRING" id="743718.Isova_0688"/>
<comment type="catalytic activity">
    <reaction evidence="4 7">
        <text>uridine(38/39/40) in tRNA = pseudouridine(38/39/40) in tRNA</text>
        <dbReference type="Rhea" id="RHEA:22376"/>
        <dbReference type="Rhea" id="RHEA-COMP:10085"/>
        <dbReference type="Rhea" id="RHEA-COMP:10087"/>
        <dbReference type="ChEBI" id="CHEBI:65314"/>
        <dbReference type="ChEBI" id="CHEBI:65315"/>
        <dbReference type="EC" id="5.4.99.12"/>
    </reaction>
</comment>
<dbReference type="HOGENOM" id="CLU_014673_0_2_11"/>
<comment type="similarity">
    <text evidence="1 4 7">Belongs to the tRNA pseudouridine synthase TruA family.</text>
</comment>
<proteinExistence type="inferred from homology"/>
<dbReference type="InterPro" id="IPR020097">
    <property type="entry name" value="PsdUridine_synth_TruA_a/b_dom"/>
</dbReference>
<dbReference type="GO" id="GO:0003723">
    <property type="term" value="F:RNA binding"/>
    <property type="evidence" value="ECO:0007669"/>
    <property type="project" value="InterPro"/>
</dbReference>
<dbReference type="InterPro" id="IPR001406">
    <property type="entry name" value="PsdUridine_synth_TruA"/>
</dbReference>
<feature type="domain" description="Pseudouridine synthase I TruA alpha/beta" evidence="8">
    <location>
        <begin position="180"/>
        <end position="286"/>
    </location>
</feature>
<accession>F6FWD1</accession>
<evidence type="ECO:0000256" key="1">
    <source>
        <dbReference type="ARBA" id="ARBA00009375"/>
    </source>
</evidence>
<evidence type="ECO:0000256" key="4">
    <source>
        <dbReference type="HAMAP-Rule" id="MF_00171"/>
    </source>
</evidence>
<gene>
    <name evidence="4" type="primary">truA</name>
    <name evidence="9" type="ordered locus">Isova_0688</name>
</gene>
<protein>
    <recommendedName>
        <fullName evidence="4">tRNA pseudouridine synthase A</fullName>
        <ecNumber evidence="4">5.4.99.12</ecNumber>
    </recommendedName>
    <alternativeName>
        <fullName evidence="4">tRNA pseudouridine(38-40) synthase</fullName>
    </alternativeName>
    <alternativeName>
        <fullName evidence="4">tRNA pseudouridylate synthase I</fullName>
    </alternativeName>
    <alternativeName>
        <fullName evidence="4">tRNA-uridine isomerase I</fullName>
    </alternativeName>
</protein>
<sequence length="309" mass="33706">MSTTTPPTPAPTPETSDVETVRVRLDLAYDGTDFAGWARQPALRTVQGVLEDALSTILRTEPLGLPQPRVTVAGRTDAGVHARGQVVHVDVPVARWEAMPGRSDRAPGRALVDRLTGVLPRDVVVHRARVAPAGFDARFSATYRSYTYRIADDPALRDPLRRTHVVWTRRPLDVEAMHAAVQPLVGVRDFAAFCKPRPGATTIRELQHIAWERPAGGPDAGLVLAHVRADAFCHNMVRALVGASVAVGEGRRDVGWPAEVLAARRREAGAGVAPAHGLVLEQVSYPPDDELAARAERIRARRMEEDVWE</sequence>